<evidence type="ECO:0000256" key="1">
    <source>
        <dbReference type="SAM" id="MobiDB-lite"/>
    </source>
</evidence>
<evidence type="ECO:0000313" key="3">
    <source>
        <dbReference type="Proteomes" id="UP000614350"/>
    </source>
</evidence>
<comment type="caution">
    <text evidence="2">The sequence shown here is derived from an EMBL/GenBank/DDBJ whole genome shotgun (WGS) entry which is preliminary data.</text>
</comment>
<name>A0A834JB67_VESVU</name>
<feature type="compositionally biased region" description="Acidic residues" evidence="1">
    <location>
        <begin position="64"/>
        <end position="105"/>
    </location>
</feature>
<feature type="region of interest" description="Disordered" evidence="1">
    <location>
        <begin position="59"/>
        <end position="128"/>
    </location>
</feature>
<dbReference type="EMBL" id="JACSEA010000016">
    <property type="protein sequence ID" value="KAF7384356.1"/>
    <property type="molecule type" value="Genomic_DNA"/>
</dbReference>
<dbReference type="Proteomes" id="UP000614350">
    <property type="component" value="Unassembled WGS sequence"/>
</dbReference>
<keyword evidence="3" id="KW-1185">Reference proteome</keyword>
<accession>A0A834JB67</accession>
<reference evidence="2" key="1">
    <citation type="journal article" date="2020" name="G3 (Bethesda)">
        <title>High-Quality Assemblies for Three Invasive Social Wasps from the &lt;i&gt;Vespula&lt;/i&gt; Genus.</title>
        <authorList>
            <person name="Harrop T.W.R."/>
            <person name="Guhlin J."/>
            <person name="McLaughlin G.M."/>
            <person name="Permina E."/>
            <person name="Stockwell P."/>
            <person name="Gilligan J."/>
            <person name="Le Lec M.F."/>
            <person name="Gruber M.A.M."/>
            <person name="Quinn O."/>
            <person name="Lovegrove M."/>
            <person name="Duncan E.J."/>
            <person name="Remnant E.J."/>
            <person name="Van Eeckhoven J."/>
            <person name="Graham B."/>
            <person name="Knapp R.A."/>
            <person name="Langford K.W."/>
            <person name="Kronenberg Z."/>
            <person name="Press M.O."/>
            <person name="Eacker S.M."/>
            <person name="Wilson-Rankin E.E."/>
            <person name="Purcell J."/>
            <person name="Lester P.J."/>
            <person name="Dearden P.K."/>
        </authorList>
    </citation>
    <scope>NUCLEOTIDE SEQUENCE</scope>
    <source>
        <strain evidence="2">Marl-1</strain>
    </source>
</reference>
<organism evidence="2 3">
    <name type="scientific">Vespula vulgaris</name>
    <name type="common">Yellow jacket</name>
    <name type="synonym">Wasp</name>
    <dbReference type="NCBI Taxonomy" id="7454"/>
    <lineage>
        <taxon>Eukaryota</taxon>
        <taxon>Metazoa</taxon>
        <taxon>Ecdysozoa</taxon>
        <taxon>Arthropoda</taxon>
        <taxon>Hexapoda</taxon>
        <taxon>Insecta</taxon>
        <taxon>Pterygota</taxon>
        <taxon>Neoptera</taxon>
        <taxon>Endopterygota</taxon>
        <taxon>Hymenoptera</taxon>
        <taxon>Apocrita</taxon>
        <taxon>Aculeata</taxon>
        <taxon>Vespoidea</taxon>
        <taxon>Vespidae</taxon>
        <taxon>Vespinae</taxon>
        <taxon>Vespula</taxon>
    </lineage>
</organism>
<protein>
    <submittedName>
        <fullName evidence="2">Uncharacterized protein</fullName>
    </submittedName>
</protein>
<gene>
    <name evidence="2" type="ORF">HZH66_012606</name>
</gene>
<dbReference type="AlphaFoldDB" id="A0A834JB67"/>
<evidence type="ECO:0000313" key="2">
    <source>
        <dbReference type="EMBL" id="KAF7384356.1"/>
    </source>
</evidence>
<proteinExistence type="predicted"/>
<sequence length="253" mass="29938">MRLMYYVNYLFPGKNKLCVVSSRRRRRDGRSTLNAFGISLRNIFGLSLLEMGGDYSEAKPSAVYEEDDERLLEDENDDDDDDDDDDDEEEDDDDDENDEDDEENEEVRRGNSDISRVEIFTGEEGTRSDTARMEDRRGKWLYAVLHLLTFLYRHAVILSRNVGIGKFCFRIRDGIRGVDPYHKFIPVWDNLLKNFLQQERSNVIIHEQTMCYKNGHESRRLERLTISKRFIDYRYCSETSSKSPERVCSFWFQ</sequence>